<gene>
    <name evidence="5" type="ORF">SOIL9_66720</name>
</gene>
<keyword evidence="3" id="KW-1133">Transmembrane helix</keyword>
<evidence type="ECO:0000313" key="6">
    <source>
        <dbReference type="Proteomes" id="UP000464178"/>
    </source>
</evidence>
<dbReference type="InterPro" id="IPR036736">
    <property type="entry name" value="ACP-like_sf"/>
</dbReference>
<dbReference type="SUPFAM" id="SSF47336">
    <property type="entry name" value="ACP-like"/>
    <property type="match status" value="1"/>
</dbReference>
<dbReference type="PANTHER" id="PTHR45527:SF1">
    <property type="entry name" value="FATTY ACID SYNTHASE"/>
    <property type="match status" value="1"/>
</dbReference>
<dbReference type="Pfam" id="PF00501">
    <property type="entry name" value="AMP-binding"/>
    <property type="match status" value="1"/>
</dbReference>
<keyword evidence="6" id="KW-1185">Reference proteome</keyword>
<feature type="transmembrane region" description="Helical" evidence="3">
    <location>
        <begin position="1159"/>
        <end position="1187"/>
    </location>
</feature>
<dbReference type="SUPFAM" id="SSF51161">
    <property type="entry name" value="Trimeric LpxA-like enzymes"/>
    <property type="match status" value="3"/>
</dbReference>
<feature type="transmembrane region" description="Helical" evidence="3">
    <location>
        <begin position="680"/>
        <end position="700"/>
    </location>
</feature>
<dbReference type="PROSITE" id="PS00012">
    <property type="entry name" value="PHOSPHOPANTETHEINE"/>
    <property type="match status" value="1"/>
</dbReference>
<dbReference type="InterPro" id="IPR010071">
    <property type="entry name" value="AA_adenyl_dom"/>
</dbReference>
<dbReference type="GO" id="GO:0005737">
    <property type="term" value="C:cytoplasm"/>
    <property type="evidence" value="ECO:0007669"/>
    <property type="project" value="TreeGrafter"/>
</dbReference>
<dbReference type="Pfam" id="PF00550">
    <property type="entry name" value="PP-binding"/>
    <property type="match status" value="1"/>
</dbReference>
<keyword evidence="1" id="KW-0596">Phosphopantetheine</keyword>
<dbReference type="Gene3D" id="3.40.50.12780">
    <property type="entry name" value="N-terminal domain of ligase-like"/>
    <property type="match status" value="1"/>
</dbReference>
<accession>A0A6P2CVB2</accession>
<feature type="transmembrane region" description="Helical" evidence="3">
    <location>
        <begin position="886"/>
        <end position="908"/>
    </location>
</feature>
<dbReference type="InterPro" id="IPR042099">
    <property type="entry name" value="ANL_N_sf"/>
</dbReference>
<dbReference type="Proteomes" id="UP000464178">
    <property type="component" value="Chromosome"/>
</dbReference>
<dbReference type="PROSITE" id="PS00455">
    <property type="entry name" value="AMP_BINDING"/>
    <property type="match status" value="1"/>
</dbReference>
<dbReference type="KEGG" id="gms:SOIL9_66720"/>
<dbReference type="SUPFAM" id="SSF56801">
    <property type="entry name" value="Acetyl-CoA synthetase-like"/>
    <property type="match status" value="1"/>
</dbReference>
<evidence type="ECO:0000256" key="1">
    <source>
        <dbReference type="ARBA" id="ARBA00022450"/>
    </source>
</evidence>
<sequence length="1340" mass="145105">MPNSVTAPRQSGAFPQYNGTGAEPRLLHEFFTHAARKWPDNVAIDAPPCAARPNRRTITYAELDRRTDALAAYLREFVTGECVVAILLPRNAEHVYLAQLAVMKAGAAYVCIDPTFPDAQVGTILGDAKPVAVLTDATGLGRVRRCAPDRGGALDVEAWANQPVTSVPPLPPAPWLTPHSLAYLIYTSGTTGKPKGVMIEHAAIANLVRGDLATFPAAPEDRVAQNSSCAYDSSVEEIWMALAAGATLVVMDDDATHLGPDLAPWLRTEAVTVFCPPPTLLRTIGCDDPENALPDLKRIHVGGEPLPRDVADKWAPGRCLVNDYGPTECAVVALRGIIRPGDTINIGRPVPGIQAWVLNEHLEEVAPGESGELCLGGAGVARGYLNDAELTNRKFPTHTRFGRIYRTGDLVHRAADGTYICHGRIDTQVKIRGYRIELEAVESRLSARTDIREAACRVQGEGPQQQIVAFVVPANPAAPPSFDVLKAALREQLPEYMVPAHFGLLAALPTAVSGKLDRRALPTLEIHAPEPHGRITDPRDEIEVRIANAVRRVFNLKERVSVDHDFFNDLGGDSLRAAMLISALRDDPATATLAVRDLYQTRTIEGLAQRVRNASGHANSHKPTEPTKRLNPLLATIVQSAWLLLGLMVTGPALYLLAFHIVPDATASLGLAPFLLTTPLLYAAGICLYAVGSVIFAVMVKKVLIGRYEPVRAPIWGSFYVRNWIVQQTARLIPWRFFDGTVFVSVILRALGAKVGRGVHISRGVALVHGGWDLLEIGDNVTISRDATLRLVDLEDGQIIVGPISIGAGCTLDIRSGLAPNTRMEPDSYLAAQGYALSGAVLSRGTRWAGIPAVPAGEAPPAAQLPEGSHELSPVMHGVVLLGAKLLFTALAVFPVALAVLVYAQVQGIDTAAATAWLLHPTISTDQFVLSALVAVLIVPALLVSRCVSMRTLGKIPEGVVSRWSYTYIRVLLKRDILDWANDWLNGTLLWRVWLRGAGMKIARDTELSTIFDTVPELVELGPGTFFADGIYLGAPHVHRGTVTLARTKLGAGVFLGNYAVIPIGQTIPDGVLLGVCTVADDRIITRGTSWFGEPPFELPKREIVEADARLTHKPSWIRYVNRVFWELLRFALPLVPLVLVATWFAVLEAVQPEVSLAVLAFGVVPALDLGFLVGLCLFGLGLKWFLLGRVRPGTRTLWSCWCSRWDFNYIAWHYLALAPMQALEGTVLLNGYLRALGVKIGKNVVVGDVFALVVDPDMLELQDGATVSCLFQAHTFEDRVLKIDRVVIGKNSSVGIGAVLLYGCHIGDGTRVAGHSVVMKRERLQPNHTYAGCPTHLLS</sequence>
<dbReference type="InterPro" id="IPR011004">
    <property type="entry name" value="Trimer_LpxA-like_sf"/>
</dbReference>
<protein>
    <recommendedName>
        <fullName evidence="4">Carrier domain-containing protein</fullName>
    </recommendedName>
</protein>
<evidence type="ECO:0000256" key="3">
    <source>
        <dbReference type="SAM" id="Phobius"/>
    </source>
</evidence>
<dbReference type="InterPro" id="IPR000873">
    <property type="entry name" value="AMP-dep_synth/lig_dom"/>
</dbReference>
<keyword evidence="3" id="KW-0472">Membrane</keyword>
<dbReference type="RefSeq" id="WP_162666096.1">
    <property type="nucleotide sequence ID" value="NZ_LR593886.1"/>
</dbReference>
<dbReference type="InterPro" id="IPR045851">
    <property type="entry name" value="AMP-bd_C_sf"/>
</dbReference>
<dbReference type="CDD" id="cd05930">
    <property type="entry name" value="A_NRPS"/>
    <property type="match status" value="1"/>
</dbReference>
<name>A0A6P2CVB2_9BACT</name>
<dbReference type="Gene3D" id="2.160.10.10">
    <property type="entry name" value="Hexapeptide repeat proteins"/>
    <property type="match status" value="2"/>
</dbReference>
<dbReference type="InterPro" id="IPR009081">
    <property type="entry name" value="PP-bd_ACP"/>
</dbReference>
<evidence type="ECO:0000256" key="2">
    <source>
        <dbReference type="ARBA" id="ARBA00022553"/>
    </source>
</evidence>
<dbReference type="PROSITE" id="PS50075">
    <property type="entry name" value="CARRIER"/>
    <property type="match status" value="1"/>
</dbReference>
<feature type="transmembrane region" description="Helical" evidence="3">
    <location>
        <begin position="633"/>
        <end position="660"/>
    </location>
</feature>
<feature type="transmembrane region" description="Helical" evidence="3">
    <location>
        <begin position="1128"/>
        <end position="1147"/>
    </location>
</feature>
<dbReference type="NCBIfam" id="TIGR01733">
    <property type="entry name" value="AA-adenyl-dom"/>
    <property type="match status" value="1"/>
</dbReference>
<dbReference type="Gene3D" id="1.10.1200.10">
    <property type="entry name" value="ACP-like"/>
    <property type="match status" value="1"/>
</dbReference>
<dbReference type="InterPro" id="IPR006162">
    <property type="entry name" value="Ppantetheine_attach_site"/>
</dbReference>
<reference evidence="5 6" key="1">
    <citation type="submission" date="2019-05" db="EMBL/GenBank/DDBJ databases">
        <authorList>
            <consortium name="Science for Life Laboratories"/>
        </authorList>
    </citation>
    <scope>NUCLEOTIDE SEQUENCE [LARGE SCALE GENOMIC DNA]</scope>
    <source>
        <strain evidence="5">Soil9</strain>
    </source>
</reference>
<dbReference type="PANTHER" id="PTHR45527">
    <property type="entry name" value="NONRIBOSOMAL PEPTIDE SYNTHETASE"/>
    <property type="match status" value="1"/>
</dbReference>
<feature type="transmembrane region" description="Helical" evidence="3">
    <location>
        <begin position="928"/>
        <end position="948"/>
    </location>
</feature>
<dbReference type="Gene3D" id="3.30.300.30">
    <property type="match status" value="1"/>
</dbReference>
<dbReference type="GO" id="GO:0044550">
    <property type="term" value="P:secondary metabolite biosynthetic process"/>
    <property type="evidence" value="ECO:0007669"/>
    <property type="project" value="TreeGrafter"/>
</dbReference>
<keyword evidence="3" id="KW-0812">Transmembrane</keyword>
<dbReference type="GO" id="GO:0031177">
    <property type="term" value="F:phosphopantetheine binding"/>
    <property type="evidence" value="ECO:0007669"/>
    <property type="project" value="TreeGrafter"/>
</dbReference>
<evidence type="ECO:0000313" key="5">
    <source>
        <dbReference type="EMBL" id="VTR91042.1"/>
    </source>
</evidence>
<dbReference type="InterPro" id="IPR020845">
    <property type="entry name" value="AMP-binding_CS"/>
</dbReference>
<dbReference type="EMBL" id="LR593886">
    <property type="protein sequence ID" value="VTR91042.1"/>
    <property type="molecule type" value="Genomic_DNA"/>
</dbReference>
<organism evidence="5 6">
    <name type="scientific">Gemmata massiliana</name>
    <dbReference type="NCBI Taxonomy" id="1210884"/>
    <lineage>
        <taxon>Bacteria</taxon>
        <taxon>Pseudomonadati</taxon>
        <taxon>Planctomycetota</taxon>
        <taxon>Planctomycetia</taxon>
        <taxon>Gemmatales</taxon>
        <taxon>Gemmataceae</taxon>
        <taxon>Gemmata</taxon>
    </lineage>
</organism>
<keyword evidence="2" id="KW-0597">Phosphoprotein</keyword>
<dbReference type="Pfam" id="PF13193">
    <property type="entry name" value="AMP-binding_C"/>
    <property type="match status" value="1"/>
</dbReference>
<dbReference type="InterPro" id="IPR025110">
    <property type="entry name" value="AMP-bd_C"/>
</dbReference>
<feature type="domain" description="Carrier" evidence="4">
    <location>
        <begin position="537"/>
        <end position="615"/>
    </location>
</feature>
<proteinExistence type="predicted"/>
<dbReference type="GO" id="GO:0043041">
    <property type="term" value="P:amino acid activation for nonribosomal peptide biosynthetic process"/>
    <property type="evidence" value="ECO:0007669"/>
    <property type="project" value="TreeGrafter"/>
</dbReference>
<evidence type="ECO:0000259" key="4">
    <source>
        <dbReference type="PROSITE" id="PS50075"/>
    </source>
</evidence>